<evidence type="ECO:0000256" key="1">
    <source>
        <dbReference type="ARBA" id="ARBA00022729"/>
    </source>
</evidence>
<keyword evidence="4" id="KW-1015">Disulfide bond</keyword>
<feature type="binding site" evidence="9">
    <location>
        <position position="101"/>
    </location>
    <ligand>
        <name>substrate</name>
    </ligand>
</feature>
<dbReference type="STRING" id="936756.ATE80_20155"/>
<dbReference type="Proteomes" id="UP000054011">
    <property type="component" value="Unassembled WGS sequence"/>
</dbReference>
<dbReference type="GO" id="GO:0004553">
    <property type="term" value="F:hydrolase activity, hydrolyzing O-glycosyl compounds"/>
    <property type="evidence" value="ECO:0007669"/>
    <property type="project" value="InterPro"/>
</dbReference>
<dbReference type="SUPFAM" id="SSF51989">
    <property type="entry name" value="Glycosyl hydrolases family 6, cellulases"/>
    <property type="match status" value="1"/>
</dbReference>
<keyword evidence="14" id="KW-1185">Reference proteome</keyword>
<evidence type="ECO:0000256" key="2">
    <source>
        <dbReference type="ARBA" id="ARBA00022801"/>
    </source>
</evidence>
<evidence type="ECO:0000256" key="12">
    <source>
        <dbReference type="SAM" id="MobiDB-lite"/>
    </source>
</evidence>
<dbReference type="InterPro" id="IPR036434">
    <property type="entry name" value="Beta_cellobiohydrolase_sf"/>
</dbReference>
<dbReference type="Gene3D" id="3.20.20.40">
    <property type="entry name" value="1, 4-beta cellobiohydrolase"/>
    <property type="match status" value="1"/>
</dbReference>
<protein>
    <recommendedName>
        <fullName evidence="11">Glucanase</fullName>
        <ecNumber evidence="11">3.2.1.-</ecNumber>
    </recommendedName>
</protein>
<proteinExistence type="inferred from homology"/>
<dbReference type="Pfam" id="PF01341">
    <property type="entry name" value="Glyco_hydro_6"/>
    <property type="match status" value="1"/>
</dbReference>
<keyword evidence="2 11" id="KW-0378">Hydrolase</keyword>
<keyword evidence="1 11" id="KW-0732">Signal</keyword>
<feature type="active site" description="Proton donor" evidence="8">
    <location>
        <position position="174"/>
    </location>
</feature>
<feature type="binding site" evidence="9">
    <location>
        <position position="292"/>
    </location>
    <ligand>
        <name>substrate</name>
    </ligand>
</feature>
<dbReference type="OrthoDB" id="309899at2"/>
<dbReference type="EMBL" id="LNSV01000056">
    <property type="protein sequence ID" value="KUH37049.1"/>
    <property type="molecule type" value="Genomic_DNA"/>
</dbReference>
<dbReference type="EC" id="3.2.1.-" evidence="11"/>
<dbReference type="InterPro" id="IPR001524">
    <property type="entry name" value="Glyco_hydro_6_CS"/>
</dbReference>
<evidence type="ECO:0000256" key="9">
    <source>
        <dbReference type="PIRSR" id="PIRSR001100-2"/>
    </source>
</evidence>
<evidence type="ECO:0000313" key="13">
    <source>
        <dbReference type="EMBL" id="KUH37049.1"/>
    </source>
</evidence>
<feature type="chain" id="PRO_5006988937" description="Glucanase" evidence="11">
    <location>
        <begin position="22"/>
        <end position="363"/>
    </location>
</feature>
<keyword evidence="5 11" id="KW-0119">Carbohydrate metabolism</keyword>
<dbReference type="PRINTS" id="PR00733">
    <property type="entry name" value="GLHYDRLASE6"/>
</dbReference>
<gene>
    <name evidence="13" type="ORF">ATE80_20155</name>
</gene>
<reference evidence="13 14" key="1">
    <citation type="submission" date="2015-11" db="EMBL/GenBank/DDBJ databases">
        <title>Genome-wide analysis reveals the secondary metabolome in Streptomyces kanasensis ZX01.</title>
        <authorList>
            <person name="Zhang G."/>
            <person name="Han L."/>
            <person name="Feng J."/>
            <person name="Zhang X."/>
        </authorList>
    </citation>
    <scope>NUCLEOTIDE SEQUENCE [LARGE SCALE GENOMIC DNA]</scope>
    <source>
        <strain evidence="13 14">ZX01</strain>
    </source>
</reference>
<dbReference type="PROSITE" id="PS00655">
    <property type="entry name" value="GLYCOSYL_HYDROL_F6_1"/>
    <property type="match status" value="1"/>
</dbReference>
<evidence type="ECO:0000313" key="14">
    <source>
        <dbReference type="Proteomes" id="UP000054011"/>
    </source>
</evidence>
<evidence type="ECO:0000256" key="8">
    <source>
        <dbReference type="PIRSR" id="PIRSR001100-1"/>
    </source>
</evidence>
<dbReference type="PANTHER" id="PTHR34876">
    <property type="match status" value="1"/>
</dbReference>
<dbReference type="InterPro" id="IPR016288">
    <property type="entry name" value="Beta_cellobiohydrolase"/>
</dbReference>
<feature type="active site" evidence="10">
    <location>
        <position position="136"/>
    </location>
</feature>
<dbReference type="PIRSF" id="PIRSF001100">
    <property type="entry name" value="Beta_cellobiohydrolase"/>
    <property type="match status" value="1"/>
</dbReference>
<evidence type="ECO:0000256" key="10">
    <source>
        <dbReference type="PROSITE-ProRule" id="PRU10056"/>
    </source>
</evidence>
<evidence type="ECO:0000256" key="5">
    <source>
        <dbReference type="ARBA" id="ARBA00023277"/>
    </source>
</evidence>
<feature type="signal peptide" evidence="11">
    <location>
        <begin position="1"/>
        <end position="21"/>
    </location>
</feature>
<evidence type="ECO:0000256" key="11">
    <source>
        <dbReference type="RuleBase" id="RU361186"/>
    </source>
</evidence>
<feature type="binding site" evidence="9">
    <location>
        <position position="320"/>
    </location>
    <ligand>
        <name>substrate</name>
    </ligand>
</feature>
<sequence>MSGRRSSSRAPLLLTLTAALAAALPAAGCSPGGAGVGDRAGERPSAASAGRGEAAAPHADSPFWVDPRSDAARQAAAYEAAGRTEDARLMRRIADRPAAVWPAGDDPVPDVTEAVRGAARDGRTVVLVAYDIPQRDCGRYSAGGAPDADAYRAWIDAFAGAVGDAPAVVVLEPDAVPHLVDGCAGGSAEERYRLLSEAVDRLKRQPRTKVYLDAGNPAWIKDPGKLVEPLRRAGAERADGFALNVSNFQTDEVVVAFGKRLSGLLGGLHFTVDSSRNGLGPLSGAEGGEESWCNPPGRALGTPPTVRTGDRLVDAYLWIKRPGESDGTCRGGPAAGTWWPEYALGLARRAADRPARGGPGAAD</sequence>
<accession>A0A100Y3I9</accession>
<dbReference type="RefSeq" id="WP_058943644.1">
    <property type="nucleotide sequence ID" value="NZ_LNSV01000056.1"/>
</dbReference>
<dbReference type="GO" id="GO:0030245">
    <property type="term" value="P:cellulose catabolic process"/>
    <property type="evidence" value="ECO:0007669"/>
    <property type="project" value="UniProtKB-KW"/>
</dbReference>
<feature type="binding site" evidence="9">
    <location>
        <position position="324"/>
    </location>
    <ligand>
        <name>substrate</name>
    </ligand>
</feature>
<keyword evidence="6 11" id="KW-0326">Glycosidase</keyword>
<feature type="compositionally biased region" description="Low complexity" evidence="12">
    <location>
        <begin position="43"/>
        <end position="59"/>
    </location>
</feature>
<evidence type="ECO:0000256" key="4">
    <source>
        <dbReference type="ARBA" id="ARBA00023157"/>
    </source>
</evidence>
<name>A0A100Y3I9_9ACTN</name>
<feature type="binding site" evidence="9">
    <location>
        <position position="219"/>
    </location>
    <ligand>
        <name>substrate</name>
    </ligand>
</feature>
<evidence type="ECO:0000256" key="6">
    <source>
        <dbReference type="ARBA" id="ARBA00023295"/>
    </source>
</evidence>
<evidence type="ECO:0000256" key="7">
    <source>
        <dbReference type="ARBA" id="ARBA00023326"/>
    </source>
</evidence>
<comment type="caution">
    <text evidence="13">The sequence shown here is derived from an EMBL/GenBank/DDBJ whole genome shotgun (WGS) entry which is preliminary data.</text>
</comment>
<evidence type="ECO:0000256" key="3">
    <source>
        <dbReference type="ARBA" id="ARBA00023001"/>
    </source>
</evidence>
<organism evidence="13 14">
    <name type="scientific">Streptomyces kanasensis</name>
    <dbReference type="NCBI Taxonomy" id="936756"/>
    <lineage>
        <taxon>Bacteria</taxon>
        <taxon>Bacillati</taxon>
        <taxon>Actinomycetota</taxon>
        <taxon>Actinomycetes</taxon>
        <taxon>Kitasatosporales</taxon>
        <taxon>Streptomycetaceae</taxon>
        <taxon>Streptomyces</taxon>
    </lineage>
</organism>
<comment type="similarity">
    <text evidence="11">Belongs to the glycosyl hydrolase family 6.</text>
</comment>
<keyword evidence="7 11" id="KW-0624">Polysaccharide degradation</keyword>
<dbReference type="AlphaFoldDB" id="A0A100Y3I9"/>
<feature type="active site" description="Proton acceptor" evidence="8">
    <location>
        <position position="326"/>
    </location>
</feature>
<feature type="region of interest" description="Disordered" evidence="12">
    <location>
        <begin position="30"/>
        <end position="66"/>
    </location>
</feature>
<dbReference type="PANTHER" id="PTHR34876:SF4">
    <property type="entry name" value="1,4-BETA-D-GLUCAN CELLOBIOHYDROLASE C-RELATED"/>
    <property type="match status" value="1"/>
</dbReference>
<feature type="binding site" evidence="9">
    <location>
        <position position="247"/>
    </location>
    <ligand>
        <name>substrate</name>
    </ligand>
</feature>
<keyword evidence="3 11" id="KW-0136">Cellulose degradation</keyword>